<comment type="caution">
    <text evidence="1">The sequence shown here is derived from an EMBL/GenBank/DDBJ whole genome shotgun (WGS) entry which is preliminary data.</text>
</comment>
<dbReference type="Proteomes" id="UP000807159">
    <property type="component" value="Chromosome 19"/>
</dbReference>
<reference evidence="1" key="1">
    <citation type="journal article" date="2021" name="J. Hered.">
        <title>Genome Assembly of Salicaceae Populus deltoides (Eastern Cottonwood) I-69 Based on Nanopore Sequencing and Hi-C Technologies.</title>
        <authorList>
            <person name="Bai S."/>
            <person name="Wu H."/>
            <person name="Zhang J."/>
            <person name="Pan Z."/>
            <person name="Zhao W."/>
            <person name="Li Z."/>
            <person name="Tong C."/>
        </authorList>
    </citation>
    <scope>NUCLEOTIDE SEQUENCE</scope>
    <source>
        <tissue evidence="1">Leaf</tissue>
    </source>
</reference>
<protein>
    <submittedName>
        <fullName evidence="1">Uncharacterized protein</fullName>
    </submittedName>
</protein>
<keyword evidence="2" id="KW-1185">Reference proteome</keyword>
<dbReference type="EMBL" id="JACEGQ020000019">
    <property type="protein sequence ID" value="KAH8481198.1"/>
    <property type="molecule type" value="Genomic_DNA"/>
</dbReference>
<evidence type="ECO:0000313" key="2">
    <source>
        <dbReference type="Proteomes" id="UP000807159"/>
    </source>
</evidence>
<dbReference type="AlphaFoldDB" id="A0A8T2WK06"/>
<accession>A0A8T2WK06</accession>
<name>A0A8T2WK06_POPDE</name>
<evidence type="ECO:0000313" key="1">
    <source>
        <dbReference type="EMBL" id="KAH8481198.1"/>
    </source>
</evidence>
<gene>
    <name evidence="1" type="ORF">H0E87_031238</name>
</gene>
<organism evidence="1 2">
    <name type="scientific">Populus deltoides</name>
    <name type="common">Eastern poplar</name>
    <name type="synonym">Eastern cottonwood</name>
    <dbReference type="NCBI Taxonomy" id="3696"/>
    <lineage>
        <taxon>Eukaryota</taxon>
        <taxon>Viridiplantae</taxon>
        <taxon>Streptophyta</taxon>
        <taxon>Embryophyta</taxon>
        <taxon>Tracheophyta</taxon>
        <taxon>Spermatophyta</taxon>
        <taxon>Magnoliopsida</taxon>
        <taxon>eudicotyledons</taxon>
        <taxon>Gunneridae</taxon>
        <taxon>Pentapetalae</taxon>
        <taxon>rosids</taxon>
        <taxon>fabids</taxon>
        <taxon>Malpighiales</taxon>
        <taxon>Salicaceae</taxon>
        <taxon>Saliceae</taxon>
        <taxon>Populus</taxon>
    </lineage>
</organism>
<feature type="non-terminal residue" evidence="1">
    <location>
        <position position="1"/>
    </location>
</feature>
<sequence length="210" mass="23293">RLAAARSGKGDEEVQWVASVVCWEAERGLVASYCGERDGDGCWFRRETEEIGNHGFVGEAKADGKRPKQMGSNVGLEDGSRWRWRHCWFAQRVGGWREEGMAFVGGWMEKRKAYTGSREKKSKAGRAALFFLFKGRERPGEEDEKELGTAERGMGVLVTSFFLSKEGGQPAGLKEMGLGFCGCPNFFVLKLLPFCKFFSSAMHIAGGSLI</sequence>
<proteinExistence type="predicted"/>